<accession>M1UUE1</accession>
<dbReference type="GeneID" id="16995597"/>
<dbReference type="InterPro" id="IPR000573">
    <property type="entry name" value="AconitaseA/IPMdHydase_ssu_swvl"/>
</dbReference>
<dbReference type="HOGENOM" id="CLU_081378_1_0_1"/>
<evidence type="ECO:0000259" key="3">
    <source>
        <dbReference type="Pfam" id="PF00694"/>
    </source>
</evidence>
<sequence length="255" mass="27941">MVFVFSNAVVVQGTRARSSALGRCSAPRLPGLAGYRSRGCSRRATVRMETPAPLRMEDVCSVGRKRDPETGNIQGRVFVVHDNIDTDQIIPAEHLSLLPSVPAEYQLLGSHALEGLPRELYPERFVEEGQLSTKYSIIIAGENFGCGSSREHAPIALGAAGAKAVVATSYARIFFRNCSSTGELYPWVSKTRLVEHFKTGDEAVIDFETLSIRNLNSGQRFELEPLGEIQPVIDAGGLFEYARRTGMIKPRSRAS</sequence>
<dbReference type="OMA" id="NCINLGV"/>
<dbReference type="STRING" id="280699.M1UUE1"/>
<evidence type="ECO:0000256" key="1">
    <source>
        <dbReference type="ARBA" id="ARBA00009869"/>
    </source>
</evidence>
<protein>
    <submittedName>
        <fullName evidence="4">3-isopropylmalate dehydratase small subunit</fullName>
    </submittedName>
</protein>
<keyword evidence="5" id="KW-1185">Reference proteome</keyword>
<reference evidence="4 5" key="1">
    <citation type="journal article" date="2004" name="Nature">
        <title>Genome sequence of the ultrasmall unicellular red alga Cyanidioschyzon merolae 10D.</title>
        <authorList>
            <person name="Matsuzaki M."/>
            <person name="Misumi O."/>
            <person name="Shin-i T."/>
            <person name="Maruyama S."/>
            <person name="Takahara M."/>
            <person name="Miyagishima S."/>
            <person name="Mori T."/>
            <person name="Nishida K."/>
            <person name="Yagisawa F."/>
            <person name="Nishida K."/>
            <person name="Yoshida Y."/>
            <person name="Nishimura Y."/>
            <person name="Nakao S."/>
            <person name="Kobayashi T."/>
            <person name="Momoyama Y."/>
            <person name="Higashiyama T."/>
            <person name="Minoda A."/>
            <person name="Sano M."/>
            <person name="Nomoto H."/>
            <person name="Oishi K."/>
            <person name="Hayashi H."/>
            <person name="Ohta F."/>
            <person name="Nishizaka S."/>
            <person name="Haga S."/>
            <person name="Miura S."/>
            <person name="Morishita T."/>
            <person name="Kabeya Y."/>
            <person name="Terasawa K."/>
            <person name="Suzuki Y."/>
            <person name="Ishii Y."/>
            <person name="Asakawa S."/>
            <person name="Takano H."/>
            <person name="Ohta N."/>
            <person name="Kuroiwa H."/>
            <person name="Tanaka K."/>
            <person name="Shimizu N."/>
            <person name="Sugano S."/>
            <person name="Sato N."/>
            <person name="Nozaki H."/>
            <person name="Ogasawara N."/>
            <person name="Kohara Y."/>
            <person name="Kuroiwa T."/>
        </authorList>
    </citation>
    <scope>NUCLEOTIDE SEQUENCE [LARGE SCALE GENOMIC DNA]</scope>
    <source>
        <strain evidence="4 5">10D</strain>
    </source>
</reference>
<dbReference type="KEGG" id="cme:CYME_CMO094C"/>
<dbReference type="SUPFAM" id="SSF52016">
    <property type="entry name" value="LeuD/IlvD-like"/>
    <property type="match status" value="1"/>
</dbReference>
<comment type="similarity">
    <text evidence="1">Belongs to the LeuD family. LeuD type 2 subfamily.</text>
</comment>
<dbReference type="PANTHER" id="PTHR43345:SF2">
    <property type="entry name" value="3-ISOPROPYLMALATE DEHYDRATASE SMALL SUBUNIT 1"/>
    <property type="match status" value="1"/>
</dbReference>
<dbReference type="AlphaFoldDB" id="M1UUE1"/>
<dbReference type="RefSeq" id="XP_005537507.1">
    <property type="nucleotide sequence ID" value="XM_005537450.1"/>
</dbReference>
<evidence type="ECO:0000256" key="2">
    <source>
        <dbReference type="ARBA" id="ARBA00023239"/>
    </source>
</evidence>
<keyword evidence="2" id="KW-0456">Lyase</keyword>
<dbReference type="Gene3D" id="3.20.19.10">
    <property type="entry name" value="Aconitase, domain 4"/>
    <property type="match status" value="1"/>
</dbReference>
<dbReference type="InterPro" id="IPR011827">
    <property type="entry name" value="LeuD_type2/HacB/DmdB"/>
</dbReference>
<dbReference type="InterPro" id="IPR015928">
    <property type="entry name" value="Aconitase/3IPM_dehydase_swvl"/>
</dbReference>
<proteinExistence type="inferred from homology"/>
<organism evidence="4 5">
    <name type="scientific">Cyanidioschyzon merolae (strain NIES-3377 / 10D)</name>
    <name type="common">Unicellular red alga</name>
    <dbReference type="NCBI Taxonomy" id="280699"/>
    <lineage>
        <taxon>Eukaryota</taxon>
        <taxon>Rhodophyta</taxon>
        <taxon>Bangiophyceae</taxon>
        <taxon>Cyanidiales</taxon>
        <taxon>Cyanidiaceae</taxon>
        <taxon>Cyanidioschyzon</taxon>
    </lineage>
</organism>
<evidence type="ECO:0000313" key="4">
    <source>
        <dbReference type="EMBL" id="BAM81471.1"/>
    </source>
</evidence>
<dbReference type="Pfam" id="PF00694">
    <property type="entry name" value="Aconitase_C"/>
    <property type="match status" value="1"/>
</dbReference>
<dbReference type="eggNOG" id="KOG0454">
    <property type="taxonomic scope" value="Eukaryota"/>
</dbReference>
<dbReference type="OrthoDB" id="10262323at2759"/>
<dbReference type="Proteomes" id="UP000007014">
    <property type="component" value="Chromosome 15"/>
</dbReference>
<dbReference type="PANTHER" id="PTHR43345">
    <property type="entry name" value="3-ISOPROPYLMALATE DEHYDRATASE SMALL SUBUNIT 2-RELATED-RELATED"/>
    <property type="match status" value="1"/>
</dbReference>
<dbReference type="NCBIfam" id="TIGR02087">
    <property type="entry name" value="LEUD_arch"/>
    <property type="match status" value="1"/>
</dbReference>
<dbReference type="GO" id="GO:0016836">
    <property type="term" value="F:hydro-lyase activity"/>
    <property type="evidence" value="ECO:0007669"/>
    <property type="project" value="InterPro"/>
</dbReference>
<evidence type="ECO:0000313" key="5">
    <source>
        <dbReference type="Proteomes" id="UP000007014"/>
    </source>
</evidence>
<dbReference type="InterPro" id="IPR050075">
    <property type="entry name" value="LeuD"/>
</dbReference>
<dbReference type="EMBL" id="AP006497">
    <property type="protein sequence ID" value="BAM81471.1"/>
    <property type="molecule type" value="Genomic_DNA"/>
</dbReference>
<gene>
    <name evidence="4" type="ORF">CYME_CMO094C</name>
</gene>
<feature type="domain" description="Aconitase A/isopropylmalate dehydratase small subunit swivel" evidence="3">
    <location>
        <begin position="136"/>
        <end position="182"/>
    </location>
</feature>
<name>M1UUE1_CYAM1</name>
<reference evidence="4 5" key="2">
    <citation type="journal article" date="2007" name="BMC Biol.">
        <title>A 100%-complete sequence reveals unusually simple genomic features in the hot-spring red alga Cyanidioschyzon merolae.</title>
        <authorList>
            <person name="Nozaki H."/>
            <person name="Takano H."/>
            <person name="Misumi O."/>
            <person name="Terasawa K."/>
            <person name="Matsuzaki M."/>
            <person name="Maruyama S."/>
            <person name="Nishida K."/>
            <person name="Yagisawa F."/>
            <person name="Yoshida Y."/>
            <person name="Fujiwara T."/>
            <person name="Takio S."/>
            <person name="Tamura K."/>
            <person name="Chung S.J."/>
            <person name="Nakamura S."/>
            <person name="Kuroiwa H."/>
            <person name="Tanaka K."/>
            <person name="Sato N."/>
            <person name="Kuroiwa T."/>
        </authorList>
    </citation>
    <scope>NUCLEOTIDE SEQUENCE [LARGE SCALE GENOMIC DNA]</scope>
    <source>
        <strain evidence="4 5">10D</strain>
    </source>
</reference>